<evidence type="ECO:0000313" key="11">
    <source>
        <dbReference type="Proteomes" id="UP000723463"/>
    </source>
</evidence>
<dbReference type="Pfam" id="PF00096">
    <property type="entry name" value="zf-C2H2"/>
    <property type="match status" value="2"/>
</dbReference>
<dbReference type="PANTHER" id="PTHR23235">
    <property type="entry name" value="KRUEPPEL-LIKE TRANSCRIPTION FACTOR"/>
    <property type="match status" value="1"/>
</dbReference>
<dbReference type="Proteomes" id="UP000723463">
    <property type="component" value="Unassembled WGS sequence"/>
</dbReference>
<proteinExistence type="predicted"/>
<feature type="domain" description="C2H2-type" evidence="9">
    <location>
        <begin position="370"/>
        <end position="401"/>
    </location>
</feature>
<dbReference type="FunFam" id="3.30.160.60:FF:000688">
    <property type="entry name" value="zinc finger protein 197 isoform X1"/>
    <property type="match status" value="1"/>
</dbReference>
<gene>
    <name evidence="10" type="ORF">EC957_003035</name>
</gene>
<feature type="compositionally biased region" description="Basic residues" evidence="8">
    <location>
        <begin position="290"/>
        <end position="308"/>
    </location>
</feature>
<dbReference type="Gene3D" id="3.30.160.60">
    <property type="entry name" value="Classic Zinc Finger"/>
    <property type="match status" value="3"/>
</dbReference>
<dbReference type="GO" id="GO:0000981">
    <property type="term" value="F:DNA-binding transcription factor activity, RNA polymerase II-specific"/>
    <property type="evidence" value="ECO:0007669"/>
    <property type="project" value="TreeGrafter"/>
</dbReference>
<feature type="region of interest" description="Disordered" evidence="8">
    <location>
        <begin position="88"/>
        <end position="123"/>
    </location>
</feature>
<feature type="domain" description="C2H2-type" evidence="9">
    <location>
        <begin position="342"/>
        <end position="369"/>
    </location>
</feature>
<evidence type="ECO:0000256" key="6">
    <source>
        <dbReference type="ARBA" id="ARBA00023242"/>
    </source>
</evidence>
<dbReference type="PROSITE" id="PS00028">
    <property type="entry name" value="ZINC_FINGER_C2H2_1"/>
    <property type="match status" value="2"/>
</dbReference>
<name>A0A9P6F451_9FUNG</name>
<dbReference type="GO" id="GO:0008270">
    <property type="term" value="F:zinc ion binding"/>
    <property type="evidence" value="ECO:0007669"/>
    <property type="project" value="UniProtKB-KW"/>
</dbReference>
<feature type="region of interest" description="Disordered" evidence="8">
    <location>
        <begin position="408"/>
        <end position="442"/>
    </location>
</feature>
<feature type="domain" description="C2H2-type" evidence="9">
    <location>
        <begin position="312"/>
        <end position="341"/>
    </location>
</feature>
<keyword evidence="4 7" id="KW-0863">Zinc-finger</keyword>
<comment type="subcellular location">
    <subcellularLocation>
        <location evidence="1">Nucleus</location>
    </subcellularLocation>
</comment>
<comment type="caution">
    <text evidence="10">The sequence shown here is derived from an EMBL/GenBank/DDBJ whole genome shotgun (WGS) entry which is preliminary data.</text>
</comment>
<evidence type="ECO:0000256" key="2">
    <source>
        <dbReference type="ARBA" id="ARBA00022723"/>
    </source>
</evidence>
<feature type="region of interest" description="Disordered" evidence="8">
    <location>
        <begin position="215"/>
        <end position="238"/>
    </location>
</feature>
<keyword evidence="6" id="KW-0539">Nucleus</keyword>
<evidence type="ECO:0000256" key="8">
    <source>
        <dbReference type="SAM" id="MobiDB-lite"/>
    </source>
</evidence>
<dbReference type="SUPFAM" id="SSF57667">
    <property type="entry name" value="beta-beta-alpha zinc fingers"/>
    <property type="match status" value="2"/>
</dbReference>
<dbReference type="EMBL" id="JAAAXW010000165">
    <property type="protein sequence ID" value="KAF9541475.1"/>
    <property type="molecule type" value="Genomic_DNA"/>
</dbReference>
<dbReference type="InterPro" id="IPR036236">
    <property type="entry name" value="Znf_C2H2_sf"/>
</dbReference>
<evidence type="ECO:0000256" key="1">
    <source>
        <dbReference type="ARBA" id="ARBA00004123"/>
    </source>
</evidence>
<evidence type="ECO:0000259" key="9">
    <source>
        <dbReference type="PROSITE" id="PS50157"/>
    </source>
</evidence>
<evidence type="ECO:0000256" key="5">
    <source>
        <dbReference type="ARBA" id="ARBA00022833"/>
    </source>
</evidence>
<feature type="compositionally biased region" description="Low complexity" evidence="8">
    <location>
        <begin position="88"/>
        <end position="100"/>
    </location>
</feature>
<dbReference type="InterPro" id="IPR013087">
    <property type="entry name" value="Znf_C2H2_type"/>
</dbReference>
<dbReference type="GO" id="GO:0000978">
    <property type="term" value="F:RNA polymerase II cis-regulatory region sequence-specific DNA binding"/>
    <property type="evidence" value="ECO:0007669"/>
    <property type="project" value="TreeGrafter"/>
</dbReference>
<accession>A0A9P6F451</accession>
<dbReference type="FunFam" id="3.30.160.60:FF:000145">
    <property type="entry name" value="Zinc finger protein 574"/>
    <property type="match status" value="1"/>
</dbReference>
<sequence>MSPDPSLKDHHSEPFDDDEDMDAYDIFATPGHRQPITTLQPAADVDESKPKSPLQILRPNHPMVLQRTLSMPSLHQYFAADPLLQYQQQQQHQHQQQLQQASQPLPESFASPHDQQSLSSAPVFASSSSVSSSPSYHVPGASRFAPLSEALIDPFDHYLATFQSQRPILANTIPALDQDMDLMMLSSLILSPTTEQDDTSLYSATASNPVFSSPLSWASSSTSRENSPRLSPRTMSIQGSFSPSLPYTVTSPSSTAHQFSSSATLALTSASASSATSPSTTTAPTTAAGPKRRKRVRPPTVKKPKKIRPTSFPCAEPGCGKVFTRAYNLTSHMKTHSSERPFPCGACHLAFARRHDRERHIRLHTGEKPYSCSICGAGFMRNDALLRHQRLCSLAGSSFAPMMDHRQFLGRHDGDEGEDGAMGGEKGDNDDEVADCSHQEAR</sequence>
<dbReference type="GO" id="GO:0005634">
    <property type="term" value="C:nucleus"/>
    <property type="evidence" value="ECO:0007669"/>
    <property type="project" value="UniProtKB-SubCell"/>
</dbReference>
<keyword evidence="5" id="KW-0862">Zinc</keyword>
<dbReference type="PROSITE" id="PS50157">
    <property type="entry name" value="ZINC_FINGER_C2H2_2"/>
    <property type="match status" value="3"/>
</dbReference>
<keyword evidence="11" id="KW-1185">Reference proteome</keyword>
<dbReference type="AlphaFoldDB" id="A0A9P6F451"/>
<keyword evidence="2" id="KW-0479">Metal-binding</keyword>
<evidence type="ECO:0000256" key="4">
    <source>
        <dbReference type="ARBA" id="ARBA00022771"/>
    </source>
</evidence>
<evidence type="ECO:0000256" key="3">
    <source>
        <dbReference type="ARBA" id="ARBA00022737"/>
    </source>
</evidence>
<feature type="compositionally biased region" description="Basic and acidic residues" evidence="8">
    <location>
        <begin position="1"/>
        <end position="14"/>
    </location>
</feature>
<feature type="region of interest" description="Disordered" evidence="8">
    <location>
        <begin position="271"/>
        <end position="309"/>
    </location>
</feature>
<evidence type="ECO:0000256" key="7">
    <source>
        <dbReference type="PROSITE-ProRule" id="PRU00042"/>
    </source>
</evidence>
<keyword evidence="3" id="KW-0677">Repeat</keyword>
<dbReference type="SMART" id="SM00355">
    <property type="entry name" value="ZnF_C2H2"/>
    <property type="match status" value="3"/>
</dbReference>
<evidence type="ECO:0000313" key="10">
    <source>
        <dbReference type="EMBL" id="KAF9541475.1"/>
    </source>
</evidence>
<dbReference type="PANTHER" id="PTHR23235:SF120">
    <property type="entry name" value="KRUPPEL-LIKE FACTOR 15"/>
    <property type="match status" value="1"/>
</dbReference>
<feature type="region of interest" description="Disordered" evidence="8">
    <location>
        <begin position="1"/>
        <end position="59"/>
    </location>
</feature>
<organism evidence="10 11">
    <name type="scientific">Mortierella hygrophila</name>
    <dbReference type="NCBI Taxonomy" id="979708"/>
    <lineage>
        <taxon>Eukaryota</taxon>
        <taxon>Fungi</taxon>
        <taxon>Fungi incertae sedis</taxon>
        <taxon>Mucoromycota</taxon>
        <taxon>Mortierellomycotina</taxon>
        <taxon>Mortierellomycetes</taxon>
        <taxon>Mortierellales</taxon>
        <taxon>Mortierellaceae</taxon>
        <taxon>Mortierella</taxon>
    </lineage>
</organism>
<protein>
    <recommendedName>
        <fullName evidence="9">C2H2-type domain-containing protein</fullName>
    </recommendedName>
</protein>
<feature type="compositionally biased region" description="Low complexity" evidence="8">
    <location>
        <begin position="271"/>
        <end position="288"/>
    </location>
</feature>
<feature type="compositionally biased region" description="Polar residues" evidence="8">
    <location>
        <begin position="224"/>
        <end position="238"/>
    </location>
</feature>
<dbReference type="FunFam" id="3.30.160.60:FF:000125">
    <property type="entry name" value="Putative zinc finger protein 143"/>
    <property type="match status" value="1"/>
</dbReference>
<reference evidence="10" key="1">
    <citation type="journal article" date="2020" name="Fungal Divers.">
        <title>Resolving the Mortierellaceae phylogeny through synthesis of multi-gene phylogenetics and phylogenomics.</title>
        <authorList>
            <person name="Vandepol N."/>
            <person name="Liber J."/>
            <person name="Desiro A."/>
            <person name="Na H."/>
            <person name="Kennedy M."/>
            <person name="Barry K."/>
            <person name="Grigoriev I.V."/>
            <person name="Miller A.N."/>
            <person name="O'Donnell K."/>
            <person name="Stajich J.E."/>
            <person name="Bonito G."/>
        </authorList>
    </citation>
    <scope>NUCLEOTIDE SEQUENCE</scope>
    <source>
        <strain evidence="10">NRRL 2591</strain>
    </source>
</reference>